<dbReference type="InterPro" id="IPR000760">
    <property type="entry name" value="Inositol_monophosphatase-like"/>
</dbReference>
<comment type="catalytic activity">
    <reaction evidence="5">
        <text>1D-myo-inositol 1,3,4-trisphosphate + H2O = 1D-myo-inositol 3,4-bisphosphate + phosphate</text>
        <dbReference type="Rhea" id="RHEA:70319"/>
        <dbReference type="ChEBI" id="CHEBI:15377"/>
        <dbReference type="ChEBI" id="CHEBI:43474"/>
        <dbReference type="ChEBI" id="CHEBI:58414"/>
        <dbReference type="ChEBI" id="CHEBI:83241"/>
    </reaction>
    <physiologicalReaction direction="left-to-right" evidence="5">
        <dbReference type="Rhea" id="RHEA:70320"/>
    </physiologicalReaction>
</comment>
<evidence type="ECO:0000313" key="9">
    <source>
        <dbReference type="EMBL" id="CAH3126690.1"/>
    </source>
</evidence>
<dbReference type="GO" id="GO:0046872">
    <property type="term" value="F:metal ion binding"/>
    <property type="evidence" value="ECO:0007669"/>
    <property type="project" value="UniProtKB-KW"/>
</dbReference>
<dbReference type="PANTHER" id="PTHR43028:SF3">
    <property type="entry name" value="INOSITOL POLYPHOSPHATE 1-PHOSPHATASE"/>
    <property type="match status" value="1"/>
</dbReference>
<keyword evidence="4 8" id="KW-0460">Magnesium</keyword>
<dbReference type="Gene3D" id="3.30.540.10">
    <property type="entry name" value="Fructose-1,6-Bisphosphatase, subunit A, domain 1"/>
    <property type="match status" value="1"/>
</dbReference>
<dbReference type="InterPro" id="IPR050725">
    <property type="entry name" value="CysQ/Inositol_MonoPase"/>
</dbReference>
<protein>
    <recommendedName>
        <fullName evidence="7">inositol-1,4-bisphosphate 1-phosphatase</fullName>
        <ecNumber evidence="7">3.1.3.57</ecNumber>
    </recommendedName>
</protein>
<proteinExistence type="inferred from homology"/>
<evidence type="ECO:0000256" key="5">
    <source>
        <dbReference type="ARBA" id="ARBA00044465"/>
    </source>
</evidence>
<evidence type="ECO:0000256" key="4">
    <source>
        <dbReference type="ARBA" id="ARBA00022842"/>
    </source>
</evidence>
<keyword evidence="10" id="KW-1185">Reference proteome</keyword>
<keyword evidence="2" id="KW-0452">Lithium</keyword>
<organism evidence="9 10">
    <name type="scientific">Pocillopora meandrina</name>
    <dbReference type="NCBI Taxonomy" id="46732"/>
    <lineage>
        <taxon>Eukaryota</taxon>
        <taxon>Metazoa</taxon>
        <taxon>Cnidaria</taxon>
        <taxon>Anthozoa</taxon>
        <taxon>Hexacorallia</taxon>
        <taxon>Scleractinia</taxon>
        <taxon>Astrocoeniina</taxon>
        <taxon>Pocilloporidae</taxon>
        <taxon>Pocillopora</taxon>
    </lineage>
</organism>
<evidence type="ECO:0000256" key="2">
    <source>
        <dbReference type="ARBA" id="ARBA00022671"/>
    </source>
</evidence>
<comment type="cofactor">
    <cofactor evidence="8">
        <name>Mg(2+)</name>
        <dbReference type="ChEBI" id="CHEBI:18420"/>
    </cofactor>
</comment>
<dbReference type="Gene3D" id="3.40.190.80">
    <property type="match status" value="1"/>
</dbReference>
<dbReference type="SUPFAM" id="SSF56655">
    <property type="entry name" value="Carbohydrate phosphatase"/>
    <property type="match status" value="1"/>
</dbReference>
<dbReference type="EC" id="3.1.3.57" evidence="7"/>
<comment type="similarity">
    <text evidence="1">Belongs to the inositol monophosphatase superfamily.</text>
</comment>
<feature type="binding site" evidence="8">
    <location>
        <position position="161"/>
    </location>
    <ligand>
        <name>Mg(2+)</name>
        <dbReference type="ChEBI" id="CHEBI:18420"/>
        <label>1</label>
        <note>catalytic</note>
    </ligand>
</feature>
<accession>A0AAU9WUM3</accession>
<evidence type="ECO:0000256" key="3">
    <source>
        <dbReference type="ARBA" id="ARBA00022723"/>
    </source>
</evidence>
<dbReference type="Gene3D" id="4.10.460.10">
    <property type="entry name" value="Inositol Polyphosphate 1-phosphatase, domain 1"/>
    <property type="match status" value="1"/>
</dbReference>
<feature type="binding site" evidence="8">
    <location>
        <position position="159"/>
    </location>
    <ligand>
        <name>Mg(2+)</name>
        <dbReference type="ChEBI" id="CHEBI:18420"/>
        <label>1</label>
        <note>catalytic</note>
    </ligand>
</feature>
<dbReference type="GO" id="GO:0004441">
    <property type="term" value="F:inositol-1,4-bisphosphate 1-phosphatase activity"/>
    <property type="evidence" value="ECO:0007669"/>
    <property type="project" value="UniProtKB-EC"/>
</dbReference>
<dbReference type="AlphaFoldDB" id="A0AAU9WUM3"/>
<dbReference type="EMBL" id="CALNXJ010000022">
    <property type="protein sequence ID" value="CAH3126690.1"/>
    <property type="molecule type" value="Genomic_DNA"/>
</dbReference>
<feature type="binding site" evidence="8">
    <location>
        <position position="162"/>
    </location>
    <ligand>
        <name>Mg(2+)</name>
        <dbReference type="ChEBI" id="CHEBI:18420"/>
        <label>1</label>
        <note>catalytic</note>
    </ligand>
</feature>
<dbReference type="InterPro" id="IPR020583">
    <property type="entry name" value="Inositol_monoP_metal-BS"/>
</dbReference>
<feature type="binding site" evidence="8">
    <location>
        <position position="81"/>
    </location>
    <ligand>
        <name>Mg(2+)</name>
        <dbReference type="ChEBI" id="CHEBI:18420"/>
        <label>1</label>
        <note>catalytic</note>
    </ligand>
</feature>
<sequence>MAAKELVEILLQVSEKSAKIARAWRCQEELFGLMVEEKAEKEKNERFVRDFKTLADVLVQEVVKHDVSLKFPELRGHILGEESNIFKNSFGQEIRIEVREDSESTSRHLTTVLCGNEIAARLLAELIHTDIVLETEEIKVMEEQLDFELPLNELGIWIDPIDSTSEYLSNSPGKEVDGIVVSGLPCATVLIGVFHRETGIPVAGVINQPFSMLIQENTTSRCWNGRRLWGVNHAGHAYYSLGNKRKSNKTSTDTQISSTFKVTISGSESENVKETLTSSGIRLFPSSGAGNKLLHVIDDNVDFYVLSGAFSFKWDTCAAHAILCSMGGGVVGYKEALLLKSITKEIDKISLDKCELKYNKPDNDIAKKWSNSSGLIAFKSHQRVFELLECFGSYGRQLSKQKEI</sequence>
<evidence type="ECO:0000256" key="6">
    <source>
        <dbReference type="ARBA" id="ARBA00044478"/>
    </source>
</evidence>
<dbReference type="Pfam" id="PF00459">
    <property type="entry name" value="Inositol_P"/>
    <property type="match status" value="1"/>
</dbReference>
<gene>
    <name evidence="9" type="ORF">PMEA_00012682</name>
</gene>
<dbReference type="PANTHER" id="PTHR43028">
    <property type="entry name" value="3'(2'),5'-BISPHOSPHATE NUCLEOTIDASE 1"/>
    <property type="match status" value="1"/>
</dbReference>
<dbReference type="InterPro" id="IPR044897">
    <property type="entry name" value="INPP1_dom_1"/>
</dbReference>
<evidence type="ECO:0000256" key="7">
    <source>
        <dbReference type="ARBA" id="ARBA00044519"/>
    </source>
</evidence>
<keyword evidence="3 8" id="KW-0479">Metal-binding</keyword>
<name>A0AAU9WUM3_9CNID</name>
<comment type="catalytic activity">
    <reaction evidence="6">
        <text>1D-myo-inositol 1,4-bisphosphate + H2O = 1D-myo-inositol 4-phosphate + phosphate</text>
        <dbReference type="Rhea" id="RHEA:15553"/>
        <dbReference type="ChEBI" id="CHEBI:15377"/>
        <dbReference type="ChEBI" id="CHEBI:43474"/>
        <dbReference type="ChEBI" id="CHEBI:58282"/>
        <dbReference type="ChEBI" id="CHEBI:58469"/>
        <dbReference type="EC" id="3.1.3.57"/>
    </reaction>
    <physiologicalReaction direction="left-to-right" evidence="6">
        <dbReference type="Rhea" id="RHEA:15554"/>
    </physiologicalReaction>
</comment>
<dbReference type="PROSITE" id="PS00629">
    <property type="entry name" value="IMP_1"/>
    <property type="match status" value="1"/>
</dbReference>
<feature type="binding site" evidence="8">
    <location>
        <position position="315"/>
    </location>
    <ligand>
        <name>Mg(2+)</name>
        <dbReference type="ChEBI" id="CHEBI:18420"/>
        <label>1</label>
        <note>catalytic</note>
    </ligand>
</feature>
<evidence type="ECO:0000256" key="8">
    <source>
        <dbReference type="PIRSR" id="PIRSR600760-2"/>
    </source>
</evidence>
<reference evidence="9 10" key="1">
    <citation type="submission" date="2022-05" db="EMBL/GenBank/DDBJ databases">
        <authorList>
            <consortium name="Genoscope - CEA"/>
            <person name="William W."/>
        </authorList>
    </citation>
    <scope>NUCLEOTIDE SEQUENCE [LARGE SCALE GENOMIC DNA]</scope>
</reference>
<dbReference type="Proteomes" id="UP001159428">
    <property type="component" value="Unassembled WGS sequence"/>
</dbReference>
<evidence type="ECO:0000256" key="1">
    <source>
        <dbReference type="ARBA" id="ARBA00009759"/>
    </source>
</evidence>
<comment type="caution">
    <text evidence="9">The sequence shown here is derived from an EMBL/GenBank/DDBJ whole genome shotgun (WGS) entry which is preliminary data.</text>
</comment>
<evidence type="ECO:0000313" key="10">
    <source>
        <dbReference type="Proteomes" id="UP001159428"/>
    </source>
</evidence>